<dbReference type="GO" id="GO:0015221">
    <property type="term" value="F:lipopolysaccharide transmembrane transporter activity"/>
    <property type="evidence" value="ECO:0007669"/>
    <property type="project" value="InterPro"/>
</dbReference>
<dbReference type="Pfam" id="PF06835">
    <property type="entry name" value="LptC"/>
    <property type="match status" value="1"/>
</dbReference>
<dbReference type="PROSITE" id="PS51257">
    <property type="entry name" value="PROKAR_LIPOPROTEIN"/>
    <property type="match status" value="1"/>
</dbReference>
<evidence type="ECO:0000313" key="1">
    <source>
        <dbReference type="EMBL" id="CEN33642.1"/>
    </source>
</evidence>
<name>A0A0B7H6T9_9FLAO</name>
<dbReference type="RefSeq" id="WP_041999066.1">
    <property type="nucleotide sequence ID" value="NZ_BOQJ01000020.1"/>
</dbReference>
<proteinExistence type="predicted"/>
<sequence length="199" mass="22700">MADKKSAYILKGIAVLLGMAMLFSCTNDFKNIQKQSITHKFPQGQTYDFRLVYTDSARMVAVLTSALNDDFSNQKFPYYEFPKGVKVDFFDENDKKNTIEANYGIVYTKSQMVELRDSVVLTTSDGKKLKTSQLFWDQKLDWIFTEKSFTFTDSVKGTLTRGVGMDFDKKFSTVRAHRTTGVLAIPEQENNANEPQTTQ</sequence>
<organism evidence="1 2">
    <name type="scientific">Capnocytophaga canimorsus</name>
    <dbReference type="NCBI Taxonomy" id="28188"/>
    <lineage>
        <taxon>Bacteria</taxon>
        <taxon>Pseudomonadati</taxon>
        <taxon>Bacteroidota</taxon>
        <taxon>Flavobacteriia</taxon>
        <taxon>Flavobacteriales</taxon>
        <taxon>Flavobacteriaceae</taxon>
        <taxon>Capnocytophaga</taxon>
    </lineage>
</organism>
<dbReference type="Gene3D" id="2.60.450.10">
    <property type="entry name" value="Lipopolysaccharide (LPS) transport protein A like domain"/>
    <property type="match status" value="1"/>
</dbReference>
<accession>A0A0B7H6T9</accession>
<dbReference type="GO" id="GO:0005886">
    <property type="term" value="C:plasma membrane"/>
    <property type="evidence" value="ECO:0007669"/>
    <property type="project" value="InterPro"/>
</dbReference>
<dbReference type="EMBL" id="CDOE01000040">
    <property type="protein sequence ID" value="CEN33642.1"/>
    <property type="molecule type" value="Genomic_DNA"/>
</dbReference>
<evidence type="ECO:0000313" key="2">
    <source>
        <dbReference type="Proteomes" id="UP000044026"/>
    </source>
</evidence>
<protein>
    <submittedName>
        <fullName evidence="1">Uncharacterized protein</fullName>
    </submittedName>
</protein>
<dbReference type="GeneID" id="69580967"/>
<dbReference type="Proteomes" id="UP000044026">
    <property type="component" value="Unassembled WGS sequence"/>
</dbReference>
<gene>
    <name evidence="1" type="ORF">CCAN12_450006</name>
</gene>
<dbReference type="InterPro" id="IPR010664">
    <property type="entry name" value="LipoPS_assembly_LptC-rel"/>
</dbReference>
<dbReference type="AlphaFoldDB" id="A0A0B7H6T9"/>
<dbReference type="NCBIfam" id="TIGR04409">
    <property type="entry name" value="LptC_YrbK"/>
    <property type="match status" value="1"/>
</dbReference>
<dbReference type="InterPro" id="IPR026265">
    <property type="entry name" value="LptC"/>
</dbReference>
<reference evidence="1 2" key="1">
    <citation type="submission" date="2015-01" db="EMBL/GenBank/DDBJ databases">
        <authorList>
            <person name="Xiang T."/>
            <person name="Song Y."/>
            <person name="Huang L."/>
            <person name="Wang B."/>
            <person name="Wu P."/>
        </authorList>
    </citation>
    <scope>NUCLEOTIDE SEQUENCE [LARGE SCALE GENOMIC DNA]</scope>
    <source>
        <strain evidence="1 2">Cc12</strain>
    </source>
</reference>